<evidence type="ECO:0000313" key="6">
    <source>
        <dbReference type="Proteomes" id="UP000034950"/>
    </source>
</evidence>
<dbReference type="InterPro" id="IPR007152">
    <property type="entry name" value="DUF354"/>
</dbReference>
<name>A0A0F8N5J1_METMZ</name>
<organism evidence="3 4">
    <name type="scientific">Methanosarcina mazei</name>
    <name type="common">Methanosarcina frisia</name>
    <dbReference type="NCBI Taxonomy" id="2209"/>
    <lineage>
        <taxon>Archaea</taxon>
        <taxon>Methanobacteriati</taxon>
        <taxon>Methanobacteriota</taxon>
        <taxon>Stenosarchaea group</taxon>
        <taxon>Methanomicrobia</taxon>
        <taxon>Methanosarcinales</taxon>
        <taxon>Methanosarcinaceae</taxon>
        <taxon>Methanosarcina</taxon>
    </lineage>
</organism>
<proteinExistence type="predicted"/>
<dbReference type="Proteomes" id="UP000034409">
    <property type="component" value="Unassembled WGS sequence"/>
</dbReference>
<dbReference type="SUPFAM" id="SSF53756">
    <property type="entry name" value="UDP-Glycosyltransferase/glycogen phosphorylase"/>
    <property type="match status" value="1"/>
</dbReference>
<evidence type="ECO:0000313" key="3">
    <source>
        <dbReference type="EMBL" id="KKH13096.1"/>
    </source>
</evidence>
<dbReference type="EMBL" id="JJPR01000047">
    <property type="protein sequence ID" value="KKG88565.1"/>
    <property type="molecule type" value="Genomic_DNA"/>
</dbReference>
<evidence type="ECO:0000313" key="1">
    <source>
        <dbReference type="EMBL" id="KKG88486.1"/>
    </source>
</evidence>
<reference evidence="4 5" key="1">
    <citation type="journal article" date="2015" name="ISME J.">
        <title>Genomic and phenotypic differentiation among Methanosarcina mazei populations from Columbia River sediment.</title>
        <authorList>
            <person name="Youngblut N.D."/>
            <person name="Wirth J.S."/>
            <person name="Henriksen J.R."/>
            <person name="Smith M."/>
            <person name="Simon H."/>
            <person name="Metcalf W.W."/>
            <person name="Whitaker R.J."/>
        </authorList>
    </citation>
    <scope>NUCLEOTIDE SEQUENCE [LARGE SCALE GENOMIC DNA]</scope>
    <source>
        <strain evidence="2 6">3.H.A.2.6</strain>
        <strain evidence="1 5">3.H.A.2.8</strain>
        <strain evidence="3 4">3.H.M.2.7</strain>
    </source>
</reference>
<dbReference type="PATRIC" id="fig|2209.44.peg.2154"/>
<dbReference type="PANTHER" id="PTHR39662:SF1">
    <property type="entry name" value="DUF354 DOMAIN-CONTAINING PROTEIN"/>
    <property type="match status" value="1"/>
</dbReference>
<dbReference type="AlphaFoldDB" id="A0A0F8N5J1"/>
<evidence type="ECO:0000313" key="5">
    <source>
        <dbReference type="Proteomes" id="UP000034409"/>
    </source>
</evidence>
<evidence type="ECO:0000313" key="2">
    <source>
        <dbReference type="EMBL" id="KKG88565.1"/>
    </source>
</evidence>
<gene>
    <name evidence="3" type="ORF">DU42_06160</name>
    <name evidence="2" type="ORF">DU57_09885</name>
    <name evidence="1" type="ORF">DU59_04040</name>
</gene>
<dbReference type="EMBL" id="JJPS01000144">
    <property type="protein sequence ID" value="KKG88486.1"/>
    <property type="molecule type" value="Genomic_DNA"/>
</dbReference>
<evidence type="ECO:0008006" key="7">
    <source>
        <dbReference type="Google" id="ProtNLM"/>
    </source>
</evidence>
<dbReference type="PIRSF" id="PIRSF005357">
    <property type="entry name" value="UCP005357"/>
    <property type="match status" value="1"/>
</dbReference>
<comment type="caution">
    <text evidence="3">The sequence shown here is derived from an EMBL/GenBank/DDBJ whole genome shotgun (WGS) entry which is preliminary data.</text>
</comment>
<protein>
    <recommendedName>
        <fullName evidence="7">DUF354 domain-containing protein</fullName>
    </recommendedName>
</protein>
<dbReference type="EMBL" id="JJPX01000029">
    <property type="protein sequence ID" value="KKH13096.1"/>
    <property type="molecule type" value="Genomic_DNA"/>
</dbReference>
<dbReference type="Proteomes" id="UP000034387">
    <property type="component" value="Unassembled WGS sequence"/>
</dbReference>
<dbReference type="Proteomes" id="UP000034950">
    <property type="component" value="Unassembled WGS sequence"/>
</dbReference>
<dbReference type="PANTHER" id="PTHR39662">
    <property type="entry name" value="DUF354 DOMAIN-CONTAINING PROTEIN-RELATED"/>
    <property type="match status" value="1"/>
</dbReference>
<evidence type="ECO:0000313" key="4">
    <source>
        <dbReference type="Proteomes" id="UP000034387"/>
    </source>
</evidence>
<accession>A0A0F8N5J1</accession>
<dbReference type="Pfam" id="PF04007">
    <property type="entry name" value="DUF354"/>
    <property type="match status" value="1"/>
</dbReference>
<sequence>MKIMIDIGHPKDVNVFKNIILTLIKNGHEIKIVARAKENTEMIIKDHGFSCEYGPYYKSIIGKVIGIPINDIWLYKIAKKFKPDIFISPGSPYSAHVSKILGKPHYAFIDTEIATLATNLMLPFTDKIYTSSSYYIDLGLKQVRFNGYYELSYLHPKYFTPEEKVLDNYGLKKEEYIILRLSALASHHDINASGFSFKNEKELSSYIHELEKYGRVIISSEKNNWDIIKKYQLRFQSKDLHHILYFAKMYIGEGASMASEAAILGTPAIYVSNTRRGYLNELEEKYELVYSISGREEALMKSIKILEGDYKKIWHEKRERMLHEKTDVVRYIVDSIESYYN</sequence>